<keyword evidence="1" id="KW-0689">Ribosomal protein</keyword>
<keyword evidence="1" id="KW-0687">Ribonucleoprotein</keyword>
<dbReference type="AlphaFoldDB" id="A0A343A6X4"/>
<geneLocation type="mitochondrion" evidence="1"/>
<dbReference type="EMBL" id="KX343079">
    <property type="protein sequence ID" value="AOY40412.1"/>
    <property type="molecule type" value="Genomic_DNA"/>
</dbReference>
<accession>A0A343A6X4</accession>
<dbReference type="SUPFAM" id="SSF57716">
    <property type="entry name" value="Glucocorticoid receptor-like (DNA-binding domain)"/>
    <property type="match status" value="1"/>
</dbReference>
<sequence>MKKLLEKDKKVRKQIKNLEKKKFILKIILNNENLPYLLRFNASNRLNTIPKNASKTLISNRCIATVNKKKFGKLTHHSRIFFFLKLARNKKIHGLAPASW</sequence>
<keyword evidence="1" id="KW-0496">Mitochondrion</keyword>
<dbReference type="RefSeq" id="YP_009317772.1">
    <property type="nucleotide sequence ID" value="NC_031848.1"/>
</dbReference>
<dbReference type="GO" id="GO:0005840">
    <property type="term" value="C:ribosome"/>
    <property type="evidence" value="ECO:0007669"/>
    <property type="project" value="UniProtKB-KW"/>
</dbReference>
<protein>
    <submittedName>
        <fullName evidence="1">Ribosomal protein S14</fullName>
    </submittedName>
</protein>
<gene>
    <name evidence="1" type="primary">rps14</name>
    <name evidence="1" type="ORF">Nram.m65</name>
</gene>
<organism evidence="1">
    <name type="scientific">Navicula ramosissima</name>
    <dbReference type="NCBI Taxonomy" id="265559"/>
    <lineage>
        <taxon>Eukaryota</taxon>
        <taxon>Sar</taxon>
        <taxon>Stramenopiles</taxon>
        <taxon>Ochrophyta</taxon>
        <taxon>Bacillariophyta</taxon>
        <taxon>Bacillariophyceae</taxon>
        <taxon>Bacillariophycidae</taxon>
        <taxon>Naviculales</taxon>
        <taxon>Naviculaceae</taxon>
        <taxon>Navicula</taxon>
    </lineage>
</organism>
<dbReference type="Gene3D" id="1.10.287.1480">
    <property type="match status" value="1"/>
</dbReference>
<reference evidence="1" key="1">
    <citation type="journal article" date="2016" name="Mitochondrial DNA Part B Resour">
        <title>Complete mitochondrial genome of biraphid benthic diatom, Navicula ramosissima (Naviculales, Bacillariophyceae).</title>
        <authorList>
            <person name="An S.M."/>
            <person name="Noh J.H."/>
            <person name="Lee H.R."/>
            <person name="Choi D.H."/>
            <person name="Lee J.H."/>
            <person name="Yang E.C."/>
        </authorList>
    </citation>
    <scope>NUCLEOTIDE SEQUENCE</scope>
</reference>
<proteinExistence type="predicted"/>
<evidence type="ECO:0000313" key="1">
    <source>
        <dbReference type="EMBL" id="AOY40412.1"/>
    </source>
</evidence>
<name>A0A343A6X4_9STRA</name>
<dbReference type="GeneID" id="30218191"/>